<dbReference type="InterPro" id="IPR051761">
    <property type="entry name" value="MLP-like_ligand-binding"/>
</dbReference>
<dbReference type="SUPFAM" id="SSF55961">
    <property type="entry name" value="Bet v1-like"/>
    <property type="match status" value="1"/>
</dbReference>
<evidence type="ECO:0000256" key="1">
    <source>
        <dbReference type="ARBA" id="ARBA00023002"/>
    </source>
</evidence>
<keyword evidence="1" id="KW-0560">Oxidoreductase</keyword>
<reference evidence="4 5" key="2">
    <citation type="journal article" date="2017" name="Genome Biol.">
        <title>New reference genome sequences of hot pepper reveal the massive evolution of plant disease-resistance genes by retroduplication.</title>
        <authorList>
            <person name="Kim S."/>
            <person name="Park J."/>
            <person name="Yeom S.I."/>
            <person name="Kim Y.M."/>
            <person name="Seo E."/>
            <person name="Kim K.T."/>
            <person name="Kim M.S."/>
            <person name="Lee J.M."/>
            <person name="Cheong K."/>
            <person name="Shin H.S."/>
            <person name="Kim S.B."/>
            <person name="Han K."/>
            <person name="Lee J."/>
            <person name="Park M."/>
            <person name="Lee H.A."/>
            <person name="Lee H.Y."/>
            <person name="Lee Y."/>
            <person name="Oh S."/>
            <person name="Lee J.H."/>
            <person name="Choi E."/>
            <person name="Choi E."/>
            <person name="Lee S.E."/>
            <person name="Jeon J."/>
            <person name="Kim H."/>
            <person name="Choi G."/>
            <person name="Song H."/>
            <person name="Lee J."/>
            <person name="Lee S.C."/>
            <person name="Kwon J.K."/>
            <person name="Lee H.Y."/>
            <person name="Koo N."/>
            <person name="Hong Y."/>
            <person name="Kim R.W."/>
            <person name="Kang W.H."/>
            <person name="Huh J.H."/>
            <person name="Kang B.C."/>
            <person name="Yang T.J."/>
            <person name="Lee Y.H."/>
            <person name="Bennetzen J.L."/>
            <person name="Choi D."/>
        </authorList>
    </citation>
    <scope>NUCLEOTIDE SEQUENCE [LARGE SCALE GENOMIC DNA]</scope>
    <source>
        <strain evidence="5">cv. CM334</strain>
    </source>
</reference>
<dbReference type="STRING" id="4072.A0A2G2ZJX7"/>
<dbReference type="PANTHER" id="PTHR31907">
    <property type="entry name" value="MLP-LIKE PROTEIN 423"/>
    <property type="match status" value="1"/>
</dbReference>
<gene>
    <name evidence="4" type="ORF">T459_15256</name>
</gene>
<dbReference type="Gramene" id="PHT82241">
    <property type="protein sequence ID" value="PHT82241"/>
    <property type="gene ID" value="T459_15256"/>
</dbReference>
<name>A0A2G2ZJX7_CAPAN</name>
<dbReference type="InterPro" id="IPR029061">
    <property type="entry name" value="THDP-binding"/>
</dbReference>
<proteinExistence type="predicted"/>
<protein>
    <recommendedName>
        <fullName evidence="3">Bet v I/Major latex protein domain-containing protein</fullName>
    </recommendedName>
</protein>
<dbReference type="Pfam" id="PF00676">
    <property type="entry name" value="E1_dh"/>
    <property type="match status" value="1"/>
</dbReference>
<keyword evidence="5" id="KW-1185">Reference proteome</keyword>
<evidence type="ECO:0000313" key="4">
    <source>
        <dbReference type="EMBL" id="PHT82241.1"/>
    </source>
</evidence>
<dbReference type="InterPro" id="IPR000916">
    <property type="entry name" value="Bet_v_I/MLP"/>
</dbReference>
<dbReference type="GO" id="GO:0016624">
    <property type="term" value="F:oxidoreductase activity, acting on the aldehyde or oxo group of donors, disulfide as acceptor"/>
    <property type="evidence" value="ECO:0007669"/>
    <property type="project" value="InterPro"/>
</dbReference>
<comment type="caution">
    <text evidence="4">The sequence shown here is derived from an EMBL/GenBank/DDBJ whole genome shotgun (WGS) entry which is preliminary data.</text>
</comment>
<reference evidence="4 5" key="1">
    <citation type="journal article" date="2014" name="Nat. Genet.">
        <title>Genome sequence of the hot pepper provides insights into the evolution of pungency in Capsicum species.</title>
        <authorList>
            <person name="Kim S."/>
            <person name="Park M."/>
            <person name="Yeom S.I."/>
            <person name="Kim Y.M."/>
            <person name="Lee J.M."/>
            <person name="Lee H.A."/>
            <person name="Seo E."/>
            <person name="Choi J."/>
            <person name="Cheong K."/>
            <person name="Kim K.T."/>
            <person name="Jung K."/>
            <person name="Lee G.W."/>
            <person name="Oh S.K."/>
            <person name="Bae C."/>
            <person name="Kim S.B."/>
            <person name="Lee H.Y."/>
            <person name="Kim S.Y."/>
            <person name="Kim M.S."/>
            <person name="Kang B.C."/>
            <person name="Jo Y.D."/>
            <person name="Yang H.B."/>
            <person name="Jeong H.J."/>
            <person name="Kang W.H."/>
            <person name="Kwon J.K."/>
            <person name="Shin C."/>
            <person name="Lim J.Y."/>
            <person name="Park J.H."/>
            <person name="Huh J.H."/>
            <person name="Kim J.S."/>
            <person name="Kim B.D."/>
            <person name="Cohen O."/>
            <person name="Paran I."/>
            <person name="Suh M.C."/>
            <person name="Lee S.B."/>
            <person name="Kim Y.K."/>
            <person name="Shin Y."/>
            <person name="Noh S.J."/>
            <person name="Park J."/>
            <person name="Seo Y.S."/>
            <person name="Kwon S.Y."/>
            <person name="Kim H.A."/>
            <person name="Park J.M."/>
            <person name="Kim H.J."/>
            <person name="Choi S.B."/>
            <person name="Bosland P.W."/>
            <person name="Reeves G."/>
            <person name="Jo S.H."/>
            <person name="Lee B.W."/>
            <person name="Cho H.T."/>
            <person name="Choi H.S."/>
            <person name="Lee M.S."/>
            <person name="Yu Y."/>
            <person name="Do Choi Y."/>
            <person name="Park B.S."/>
            <person name="van Deynze A."/>
            <person name="Ashrafi H."/>
            <person name="Hill T."/>
            <person name="Kim W.T."/>
            <person name="Pai H.S."/>
            <person name="Ahn H.K."/>
            <person name="Yeam I."/>
            <person name="Giovannoni J.J."/>
            <person name="Rose J.K."/>
            <person name="Sorensen I."/>
            <person name="Lee S.J."/>
            <person name="Kim R.W."/>
            <person name="Choi I.Y."/>
            <person name="Choi B.S."/>
            <person name="Lim J.S."/>
            <person name="Lee Y.H."/>
            <person name="Choi D."/>
        </authorList>
    </citation>
    <scope>NUCLEOTIDE SEQUENCE [LARGE SCALE GENOMIC DNA]</scope>
    <source>
        <strain evidence="5">cv. CM334</strain>
    </source>
</reference>
<dbReference type="InterPro" id="IPR001017">
    <property type="entry name" value="DH_E1"/>
</dbReference>
<dbReference type="SMART" id="SM01037">
    <property type="entry name" value="Bet_v_1"/>
    <property type="match status" value="1"/>
</dbReference>
<dbReference type="Gene3D" id="3.40.50.970">
    <property type="match status" value="1"/>
</dbReference>
<dbReference type="Pfam" id="PF06813">
    <property type="entry name" value="Nodulin-like"/>
    <property type="match status" value="1"/>
</dbReference>
<dbReference type="Pfam" id="PF00407">
    <property type="entry name" value="Bet_v_1"/>
    <property type="match status" value="1"/>
</dbReference>
<dbReference type="GO" id="GO:0006952">
    <property type="term" value="P:defense response"/>
    <property type="evidence" value="ECO:0007669"/>
    <property type="project" value="InterPro"/>
</dbReference>
<dbReference type="InterPro" id="IPR023393">
    <property type="entry name" value="START-like_dom_sf"/>
</dbReference>
<keyword evidence="2" id="KW-0812">Transmembrane</keyword>
<dbReference type="AlphaFoldDB" id="A0A2G2ZJX7"/>
<keyword evidence="2" id="KW-1133">Transmembrane helix</keyword>
<dbReference type="EMBL" id="AYRZ02000005">
    <property type="protein sequence ID" value="PHT82241.1"/>
    <property type="molecule type" value="Genomic_DNA"/>
</dbReference>
<feature type="transmembrane region" description="Helical" evidence="2">
    <location>
        <begin position="45"/>
        <end position="65"/>
    </location>
</feature>
<keyword evidence="2" id="KW-0472">Membrane</keyword>
<feature type="domain" description="Bet v I/Major latex protein" evidence="3">
    <location>
        <begin position="124"/>
        <end position="249"/>
    </location>
</feature>
<sequence>MFLVECRIAVVLSALRQLTTIRVANDVAENIGILPGKAYNKFPSWVILFVVFAFLFSAMVFFGLLSSKLCSPCRTGFIEKIRPESWRGDGVVTKGQGYGIHSIHVDGNDALIVFTVVQEARKIVVNEHKLVLVDINCTLFDIEAYASCGSVVNCFFYVQHALRKQGGERVAKQVVDHIDKEKKRISFKFVGGDFVDLYKEFKTTLDVEENWISWTFEYEKQNEDVPEPITLLGIAIDLMKDIDSHHHNK</sequence>
<evidence type="ECO:0000256" key="2">
    <source>
        <dbReference type="SAM" id="Phobius"/>
    </source>
</evidence>
<dbReference type="InterPro" id="IPR010658">
    <property type="entry name" value="Nodulin-like"/>
</dbReference>
<dbReference type="SUPFAM" id="SSF52518">
    <property type="entry name" value="Thiamin diphosphate-binding fold (THDP-binding)"/>
    <property type="match status" value="1"/>
</dbReference>
<dbReference type="Proteomes" id="UP000222542">
    <property type="component" value="Unassembled WGS sequence"/>
</dbReference>
<organism evidence="4 5">
    <name type="scientific">Capsicum annuum</name>
    <name type="common">Capsicum pepper</name>
    <dbReference type="NCBI Taxonomy" id="4072"/>
    <lineage>
        <taxon>Eukaryota</taxon>
        <taxon>Viridiplantae</taxon>
        <taxon>Streptophyta</taxon>
        <taxon>Embryophyta</taxon>
        <taxon>Tracheophyta</taxon>
        <taxon>Spermatophyta</taxon>
        <taxon>Magnoliopsida</taxon>
        <taxon>eudicotyledons</taxon>
        <taxon>Gunneridae</taxon>
        <taxon>Pentapetalae</taxon>
        <taxon>asterids</taxon>
        <taxon>lamiids</taxon>
        <taxon>Solanales</taxon>
        <taxon>Solanaceae</taxon>
        <taxon>Solanoideae</taxon>
        <taxon>Capsiceae</taxon>
        <taxon>Capsicum</taxon>
    </lineage>
</organism>
<dbReference type="Gene3D" id="3.30.530.20">
    <property type="match status" value="1"/>
</dbReference>
<evidence type="ECO:0000259" key="3">
    <source>
        <dbReference type="SMART" id="SM01037"/>
    </source>
</evidence>
<evidence type="ECO:0000313" key="5">
    <source>
        <dbReference type="Proteomes" id="UP000222542"/>
    </source>
</evidence>
<accession>A0A2G2ZJX7</accession>